<evidence type="ECO:0000256" key="1">
    <source>
        <dbReference type="SAM" id="SignalP"/>
    </source>
</evidence>
<keyword evidence="3" id="KW-1185">Reference proteome</keyword>
<sequence length="581" mass="65911">MIRRLFCFIALTAISFSSIAADTGWLEESNRNAQILLDITAKYGPEGATSLGIEGHDKEVFDVKPRFSERQEADLEAAVTRLEALRAGATDARVRQDLDILVKAARDQRTSLQLNRKYLLPFFDLPQAIYSGFQNLLDSRVAKDRQKDAVVRLRRYVGRESGYEPVTVLARQRYEEAATNPALLGPWVVEAEQYLDNQDRYLEGIETLLKESGLKGWQADMKTLRKQVDEYGKWARATVIPHARKTSQLPAELYANNLKQFGVEADPRELIDRAMANYGQTRSEIETVAKTIADQRGWKIDSYRDVIRKLKTERIPNDKLLEVYYARLETIEGIVRRENIVTLPNRKAVIRLGTEAESTASPAPHIDPPRLIGNTGEPAEFVLPTRNPNAKPGAEMDDFNYDAIAWTLTAHEARPGHELQFAAMMERGVSTARVVYAFNSANVEGWALYAEALMKEYLPPEGQLGALQMRMMRQARAFLDPMLNLGLMEPEAAQRFLMDEVMLSEPMAKQEVDRYTFNAPGQATSYYYGYSKLDALRTKVELLLRDKFSEKPYHDFLIGQGLLPFDLLEKAVMEEFIPGVK</sequence>
<proteinExistence type="predicted"/>
<feature type="chain" id="PRO_5033029077" evidence="1">
    <location>
        <begin position="21"/>
        <end position="581"/>
    </location>
</feature>
<protein>
    <submittedName>
        <fullName evidence="2">Uncharacterized protein (DUF885 family)</fullName>
    </submittedName>
</protein>
<evidence type="ECO:0000313" key="2">
    <source>
        <dbReference type="EMBL" id="MBB6092004.1"/>
    </source>
</evidence>
<dbReference type="EMBL" id="JACHHZ010000001">
    <property type="protein sequence ID" value="MBB6092004.1"/>
    <property type="molecule type" value="Genomic_DNA"/>
</dbReference>
<dbReference type="RefSeq" id="WP_184329766.1">
    <property type="nucleotide sequence ID" value="NZ_JACHHZ010000001.1"/>
</dbReference>
<dbReference type="InterPro" id="IPR010281">
    <property type="entry name" value="DUF885"/>
</dbReference>
<comment type="caution">
    <text evidence="2">The sequence shown here is derived from an EMBL/GenBank/DDBJ whole genome shotgun (WGS) entry which is preliminary data.</text>
</comment>
<keyword evidence="1" id="KW-0732">Signal</keyword>
<dbReference type="PANTHER" id="PTHR33361">
    <property type="entry name" value="GLR0591 PROTEIN"/>
    <property type="match status" value="1"/>
</dbReference>
<dbReference type="PANTHER" id="PTHR33361:SF2">
    <property type="entry name" value="DUF885 DOMAIN-CONTAINING PROTEIN"/>
    <property type="match status" value="1"/>
</dbReference>
<reference evidence="2 3" key="1">
    <citation type="submission" date="2020-08" db="EMBL/GenBank/DDBJ databases">
        <title>Genomic Encyclopedia of Type Strains, Phase IV (KMG-IV): sequencing the most valuable type-strain genomes for metagenomic binning, comparative biology and taxonomic classification.</title>
        <authorList>
            <person name="Goeker M."/>
        </authorList>
    </citation>
    <scope>NUCLEOTIDE SEQUENCE [LARGE SCALE GENOMIC DNA]</scope>
    <source>
        <strain evidence="2 3">DSM 26723</strain>
    </source>
</reference>
<accession>A0A841HHG6</accession>
<dbReference type="Pfam" id="PF05960">
    <property type="entry name" value="DUF885"/>
    <property type="match status" value="1"/>
</dbReference>
<feature type="signal peptide" evidence="1">
    <location>
        <begin position="1"/>
        <end position="20"/>
    </location>
</feature>
<name>A0A841HHG6_9GAMM</name>
<evidence type="ECO:0000313" key="3">
    <source>
        <dbReference type="Proteomes" id="UP000588068"/>
    </source>
</evidence>
<dbReference type="AlphaFoldDB" id="A0A841HHG6"/>
<organism evidence="2 3">
    <name type="scientific">Povalibacter uvarum</name>
    <dbReference type="NCBI Taxonomy" id="732238"/>
    <lineage>
        <taxon>Bacteria</taxon>
        <taxon>Pseudomonadati</taxon>
        <taxon>Pseudomonadota</taxon>
        <taxon>Gammaproteobacteria</taxon>
        <taxon>Steroidobacterales</taxon>
        <taxon>Steroidobacteraceae</taxon>
        <taxon>Povalibacter</taxon>
    </lineage>
</organism>
<gene>
    <name evidence="2" type="ORF">HNQ60_000850</name>
</gene>
<dbReference type="Proteomes" id="UP000588068">
    <property type="component" value="Unassembled WGS sequence"/>
</dbReference>